<feature type="transmembrane region" description="Helical" evidence="1">
    <location>
        <begin position="152"/>
        <end position="172"/>
    </location>
</feature>
<keyword evidence="2" id="KW-0418">Kinase</keyword>
<dbReference type="EMBL" id="JAKKPZ010000131">
    <property type="protein sequence ID" value="KAI1700927.1"/>
    <property type="molecule type" value="Genomic_DNA"/>
</dbReference>
<gene>
    <name evidence="2" type="ORF">DdX_16424</name>
</gene>
<reference evidence="2" key="1">
    <citation type="submission" date="2022-01" db="EMBL/GenBank/DDBJ databases">
        <title>Genome Sequence Resource for Two Populations of Ditylenchus destructor, the Migratory Endoparasitic Phytonematode.</title>
        <authorList>
            <person name="Zhang H."/>
            <person name="Lin R."/>
            <person name="Xie B."/>
        </authorList>
    </citation>
    <scope>NUCLEOTIDE SEQUENCE</scope>
    <source>
        <strain evidence="2">BazhouSP</strain>
    </source>
</reference>
<evidence type="ECO:0000256" key="1">
    <source>
        <dbReference type="SAM" id="Phobius"/>
    </source>
</evidence>
<dbReference type="Proteomes" id="UP001201812">
    <property type="component" value="Unassembled WGS sequence"/>
</dbReference>
<proteinExistence type="predicted"/>
<organism evidence="2 3">
    <name type="scientific">Ditylenchus destructor</name>
    <dbReference type="NCBI Taxonomy" id="166010"/>
    <lineage>
        <taxon>Eukaryota</taxon>
        <taxon>Metazoa</taxon>
        <taxon>Ecdysozoa</taxon>
        <taxon>Nematoda</taxon>
        <taxon>Chromadorea</taxon>
        <taxon>Rhabditida</taxon>
        <taxon>Tylenchina</taxon>
        <taxon>Tylenchomorpha</taxon>
        <taxon>Sphaerularioidea</taxon>
        <taxon>Anguinidae</taxon>
        <taxon>Anguininae</taxon>
        <taxon>Ditylenchus</taxon>
    </lineage>
</organism>
<sequence>MRQIDVSKHLKFPQTLNLKKRLEARRQEVSRICQDEIARICNRLNVGEYFGLFTCIVTSRSWDAVRKGITKVTLKDSEQKEIQKFASTLIPQILRVLDLMPRQMLLILKTNDLLRSITYKLGTKNRPDSFIEMTRFCVRSVYQEKIRKSVGWLNWTCLVLKMYLILTQIYLYERYLTFSEYMGKSPALL</sequence>
<keyword evidence="1" id="KW-0472">Membrane</keyword>
<keyword evidence="1" id="KW-1133">Transmembrane helix</keyword>
<keyword evidence="3" id="KW-1185">Reference proteome</keyword>
<keyword evidence="1" id="KW-0812">Transmembrane</keyword>
<keyword evidence="2" id="KW-0808">Transferase</keyword>
<evidence type="ECO:0000313" key="3">
    <source>
        <dbReference type="Proteomes" id="UP001201812"/>
    </source>
</evidence>
<dbReference type="GO" id="GO:0016301">
    <property type="term" value="F:kinase activity"/>
    <property type="evidence" value="ECO:0007669"/>
    <property type="project" value="UniProtKB-KW"/>
</dbReference>
<name>A0AAD4MTK6_9BILA</name>
<evidence type="ECO:0000313" key="2">
    <source>
        <dbReference type="EMBL" id="KAI1700927.1"/>
    </source>
</evidence>
<comment type="caution">
    <text evidence="2">The sequence shown here is derived from an EMBL/GenBank/DDBJ whole genome shotgun (WGS) entry which is preliminary data.</text>
</comment>
<protein>
    <submittedName>
        <fullName evidence="2">AarF domain-containing protein kinase 1</fullName>
    </submittedName>
</protein>
<dbReference type="AlphaFoldDB" id="A0AAD4MTK6"/>
<accession>A0AAD4MTK6</accession>